<sequence>MKIRSAIISSFVAVVAVLGSGMATFEYLINLRANALPKSITEGKLTKVTEADVEQINNLAALLNQSPLPRHQYEAQRYNDLVEVATAARDSFGGQKVGQLQVGDLLTLEQEIEDYIQRYPHRPFAAELQEELPSVRAMVTFFPVIKASASERSVDSAMRASRLGATLAALVIRKTTDVVSDAPLVAEQPAEPSLAWSKAENDVLYDYSQALQPAERERLADSARLEISRQVCSWLEGGQSYWGVRSLFDSQYKGAVAGDYGHNRESYINYSTKRLCPSQMASLTPPAVAKSPVASSRRVASQPAQPAYQPAIQPPDQRWSPDIRPAYPGSPVPPGMVPVGGFPGGIQ</sequence>
<evidence type="ECO:0000313" key="3">
    <source>
        <dbReference type="Proteomes" id="UP000707356"/>
    </source>
</evidence>
<organism evidence="2 3">
    <name type="scientific">Pegethrix bostrychoides GSE-TBD4-15B</name>
    <dbReference type="NCBI Taxonomy" id="2839662"/>
    <lineage>
        <taxon>Bacteria</taxon>
        <taxon>Bacillati</taxon>
        <taxon>Cyanobacteriota</taxon>
        <taxon>Cyanophyceae</taxon>
        <taxon>Oculatellales</taxon>
        <taxon>Oculatellaceae</taxon>
        <taxon>Pegethrix</taxon>
    </lineage>
</organism>
<evidence type="ECO:0000313" key="2">
    <source>
        <dbReference type="EMBL" id="MBW4465019.1"/>
    </source>
</evidence>
<dbReference type="Proteomes" id="UP000707356">
    <property type="component" value="Unassembled WGS sequence"/>
</dbReference>
<feature type="region of interest" description="Disordered" evidence="1">
    <location>
        <begin position="295"/>
        <end position="347"/>
    </location>
</feature>
<feature type="compositionally biased region" description="Low complexity" evidence="1">
    <location>
        <begin position="300"/>
        <end position="317"/>
    </location>
</feature>
<comment type="caution">
    <text evidence="2">The sequence shown here is derived from an EMBL/GenBank/DDBJ whole genome shotgun (WGS) entry which is preliminary data.</text>
</comment>
<evidence type="ECO:0000256" key="1">
    <source>
        <dbReference type="SAM" id="MobiDB-lite"/>
    </source>
</evidence>
<gene>
    <name evidence="2" type="ORF">KME07_06205</name>
</gene>
<proteinExistence type="predicted"/>
<dbReference type="EMBL" id="JAHHHV010000028">
    <property type="protein sequence ID" value="MBW4465019.1"/>
    <property type="molecule type" value="Genomic_DNA"/>
</dbReference>
<accession>A0A951P905</accession>
<protein>
    <submittedName>
        <fullName evidence="2">Uncharacterized protein</fullName>
    </submittedName>
</protein>
<reference evidence="2" key="2">
    <citation type="journal article" date="2022" name="Microbiol. Resour. Announc.">
        <title>Metagenome Sequencing to Explore Phylogenomics of Terrestrial Cyanobacteria.</title>
        <authorList>
            <person name="Ward R.D."/>
            <person name="Stajich J.E."/>
            <person name="Johansen J.R."/>
            <person name="Huntemann M."/>
            <person name="Clum A."/>
            <person name="Foster B."/>
            <person name="Foster B."/>
            <person name="Roux S."/>
            <person name="Palaniappan K."/>
            <person name="Varghese N."/>
            <person name="Mukherjee S."/>
            <person name="Reddy T.B.K."/>
            <person name="Daum C."/>
            <person name="Copeland A."/>
            <person name="Chen I.A."/>
            <person name="Ivanova N.N."/>
            <person name="Kyrpides N.C."/>
            <person name="Shapiro N."/>
            <person name="Eloe-Fadrosh E.A."/>
            <person name="Pietrasiak N."/>
        </authorList>
    </citation>
    <scope>NUCLEOTIDE SEQUENCE</scope>
    <source>
        <strain evidence="2">GSE-TBD4-15B</strain>
    </source>
</reference>
<dbReference type="AlphaFoldDB" id="A0A951P905"/>
<reference evidence="2" key="1">
    <citation type="submission" date="2021-05" db="EMBL/GenBank/DDBJ databases">
        <authorList>
            <person name="Pietrasiak N."/>
            <person name="Ward R."/>
            <person name="Stajich J.E."/>
            <person name="Kurbessoian T."/>
        </authorList>
    </citation>
    <scope>NUCLEOTIDE SEQUENCE</scope>
    <source>
        <strain evidence="2">GSE-TBD4-15B</strain>
    </source>
</reference>
<name>A0A951P905_9CYAN</name>